<proteinExistence type="predicted"/>
<dbReference type="GO" id="GO:0005634">
    <property type="term" value="C:nucleus"/>
    <property type="evidence" value="ECO:0007669"/>
    <property type="project" value="TreeGrafter"/>
</dbReference>
<dbReference type="AlphaFoldDB" id="A0A179GMG9"/>
<dbReference type="InterPro" id="IPR000014">
    <property type="entry name" value="PAS"/>
</dbReference>
<evidence type="ECO:0000256" key="4">
    <source>
        <dbReference type="SAM" id="MobiDB-lite"/>
    </source>
</evidence>
<name>A0A179GMG9_PURLI</name>
<feature type="compositionally biased region" description="Basic and acidic residues" evidence="4">
    <location>
        <begin position="661"/>
        <end position="671"/>
    </location>
</feature>
<dbReference type="PANTHER" id="PTHR47429">
    <property type="entry name" value="PROTEIN TWIN LOV 1"/>
    <property type="match status" value="1"/>
</dbReference>
<feature type="compositionally biased region" description="Polar residues" evidence="4">
    <location>
        <begin position="452"/>
        <end position="470"/>
    </location>
</feature>
<dbReference type="Proteomes" id="UP000078240">
    <property type="component" value="Unassembled WGS sequence"/>
</dbReference>
<dbReference type="Pfam" id="PF13426">
    <property type="entry name" value="PAS_9"/>
    <property type="match status" value="1"/>
</dbReference>
<dbReference type="EMBL" id="LSBH01000005">
    <property type="protein sequence ID" value="OAQ78339.1"/>
    <property type="molecule type" value="Genomic_DNA"/>
</dbReference>
<keyword evidence="3" id="KW-0157">Chromophore</keyword>
<evidence type="ECO:0000313" key="7">
    <source>
        <dbReference type="Proteomes" id="UP000078240"/>
    </source>
</evidence>
<sequence>MERVDVSASVPPLSPSSSALSFEELDLAADPYPFQAVEPKWNTVNKAQTCEVEDLPQLQTAHGDPEGLDPIGFDGLQPGSFDLVNPVEPNRAGGGKYELEKRSELLFSSRHLEAIFDDPAYLYRFARFLHQHRPASVPLLSYYMESLKALKAINYSNAVLRELGPLTEFDSTEETALAHATANKELETYAHAAFELLAREDLPMYITHIWIQTVTVSIRHRIKGLPRPASEGLAEVFCLTDPSRPDNPIVFMTEEFNRTTQYGVDYVIGRNCRFLQGPSTNPFSVKRIRDRLNAGMEHYETFLNYRRDGSPFMNLVMLAPLYDSRGVIRYFLGAQVDVSGLARDCYGLGALKKLVTEDEGEPKEQPDPATTTCNQDEFTQLAELLGRRELDTVQEHGGRMHEPPFQQTGAGPRRFQEKPSSNPTANNAYDIEPYTESGAGKHRVILKDPEPQGQSTVAGEHGQQTDASEQPTSLALKHNGRLAGVYENYVLVRPYPSLRILFTSPSMRMPGILQSPLLDRIGGSAHMRDQLVQALAEGQGVTAKVTWLSGSQRPPQFHPQPPRRMTPYNHPLEAHLGFDDDTDTLIEPEPQGRPRWLHCTPLVGSNGKVGVWMIVIVDDESEHEHNNASGGRAASTNHNMTPERRRPGSVMSDRSTPATKESIDNVHDEHIMSQMQRARPRRSSETLGTSSANTQSCDDGAPPARRRPAAFTITPRTPRSGQTTRLPARFFSRAALARAAASNGSPSRPMPGPATANGDQHWQGAEQHFHSATSDERSISQAPSWPLPPKMSSQMRRRREHQVHVPPPIREQSSERSKAEPHGHDNGETSSITSRGSAFTVRIEE</sequence>
<evidence type="ECO:0000259" key="5">
    <source>
        <dbReference type="PROSITE" id="PS50113"/>
    </source>
</evidence>
<feature type="compositionally biased region" description="Polar residues" evidence="4">
    <location>
        <begin position="828"/>
        <end position="837"/>
    </location>
</feature>
<feature type="compositionally biased region" description="Polar residues" evidence="4">
    <location>
        <begin position="685"/>
        <end position="697"/>
    </location>
</feature>
<dbReference type="PROSITE" id="PS50113">
    <property type="entry name" value="PAC"/>
    <property type="match status" value="1"/>
</dbReference>
<dbReference type="PANTHER" id="PTHR47429:SF9">
    <property type="entry name" value="PAS DOMAIN-CONTAINING PROTEIN"/>
    <property type="match status" value="1"/>
</dbReference>
<organism evidence="6 7">
    <name type="scientific">Purpureocillium lilacinum</name>
    <name type="common">Paecilomyces lilacinus</name>
    <dbReference type="NCBI Taxonomy" id="33203"/>
    <lineage>
        <taxon>Eukaryota</taxon>
        <taxon>Fungi</taxon>
        <taxon>Dikarya</taxon>
        <taxon>Ascomycota</taxon>
        <taxon>Pezizomycotina</taxon>
        <taxon>Sordariomycetes</taxon>
        <taxon>Hypocreomycetidae</taxon>
        <taxon>Hypocreales</taxon>
        <taxon>Ophiocordycipitaceae</taxon>
        <taxon>Purpureocillium</taxon>
    </lineage>
</organism>
<evidence type="ECO:0000313" key="6">
    <source>
        <dbReference type="EMBL" id="OAQ78339.1"/>
    </source>
</evidence>
<evidence type="ECO:0000256" key="1">
    <source>
        <dbReference type="ARBA" id="ARBA00022630"/>
    </source>
</evidence>
<reference evidence="6 7" key="1">
    <citation type="submission" date="2016-01" db="EMBL/GenBank/DDBJ databases">
        <title>Biosynthesis of antibiotic leucinostatins and their inhibition on Phytophthora in bio-control Purpureocillium lilacinum.</title>
        <authorList>
            <person name="Wang G."/>
            <person name="Liu Z."/>
            <person name="Lin R."/>
            <person name="Li E."/>
            <person name="Mao Z."/>
            <person name="Ling J."/>
            <person name="Yin W."/>
            <person name="Xie B."/>
        </authorList>
    </citation>
    <scope>NUCLEOTIDE SEQUENCE [LARGE SCALE GENOMIC DNA]</scope>
    <source>
        <strain evidence="6">PLBJ-1</strain>
    </source>
</reference>
<evidence type="ECO:0000256" key="2">
    <source>
        <dbReference type="ARBA" id="ARBA00022643"/>
    </source>
</evidence>
<dbReference type="SUPFAM" id="SSF55785">
    <property type="entry name" value="PYP-like sensor domain (PAS domain)"/>
    <property type="match status" value="1"/>
</dbReference>
<protein>
    <submittedName>
        <fullName evidence="6">PAS-like protein</fullName>
    </submittedName>
</protein>
<dbReference type="InterPro" id="IPR035965">
    <property type="entry name" value="PAS-like_dom_sf"/>
</dbReference>
<feature type="compositionally biased region" description="Polar residues" evidence="4">
    <location>
        <begin position="418"/>
        <end position="427"/>
    </location>
</feature>
<dbReference type="Gene3D" id="3.30.450.20">
    <property type="entry name" value="PAS domain"/>
    <property type="match status" value="1"/>
</dbReference>
<feature type="region of interest" description="Disordered" evidence="4">
    <location>
        <begin position="623"/>
        <end position="845"/>
    </location>
</feature>
<keyword evidence="1" id="KW-0285">Flavoprotein</keyword>
<comment type="caution">
    <text evidence="6">The sequence shown here is derived from an EMBL/GenBank/DDBJ whole genome shotgun (WGS) entry which is preliminary data.</text>
</comment>
<feature type="domain" description="PAC" evidence="5">
    <location>
        <begin position="297"/>
        <end position="350"/>
    </location>
</feature>
<feature type="compositionally biased region" description="Low complexity" evidence="4">
    <location>
        <begin position="709"/>
        <end position="742"/>
    </location>
</feature>
<keyword evidence="2" id="KW-0288">FMN</keyword>
<feature type="compositionally biased region" description="Basic and acidic residues" evidence="4">
    <location>
        <begin position="767"/>
        <end position="778"/>
    </location>
</feature>
<feature type="compositionally biased region" description="Basic and acidic residues" evidence="4">
    <location>
        <begin position="812"/>
        <end position="827"/>
    </location>
</feature>
<gene>
    <name evidence="6" type="ORF">VFPBJ_06458</name>
</gene>
<feature type="region of interest" description="Disordered" evidence="4">
    <location>
        <begin position="395"/>
        <end position="431"/>
    </location>
</feature>
<feature type="region of interest" description="Disordered" evidence="4">
    <location>
        <begin position="450"/>
        <end position="470"/>
    </location>
</feature>
<accession>A0A179GMG9</accession>
<dbReference type="InterPro" id="IPR000700">
    <property type="entry name" value="PAS-assoc_C"/>
</dbReference>
<evidence type="ECO:0000256" key="3">
    <source>
        <dbReference type="ARBA" id="ARBA00022991"/>
    </source>
</evidence>